<dbReference type="Pfam" id="PF08241">
    <property type="entry name" value="Methyltransf_11"/>
    <property type="match status" value="1"/>
</dbReference>
<dbReference type="SUPFAM" id="SSF53335">
    <property type="entry name" value="S-adenosyl-L-methionine-dependent methyltransferases"/>
    <property type="match status" value="1"/>
</dbReference>
<organism evidence="2 3">
    <name type="scientific">Pseudonocardia zijingensis</name>
    <dbReference type="NCBI Taxonomy" id="153376"/>
    <lineage>
        <taxon>Bacteria</taxon>
        <taxon>Bacillati</taxon>
        <taxon>Actinomycetota</taxon>
        <taxon>Actinomycetes</taxon>
        <taxon>Pseudonocardiales</taxon>
        <taxon>Pseudonocardiaceae</taxon>
        <taxon>Pseudonocardia</taxon>
    </lineage>
</organism>
<dbReference type="GO" id="GO:0032259">
    <property type="term" value="P:methylation"/>
    <property type="evidence" value="ECO:0007669"/>
    <property type="project" value="UniProtKB-KW"/>
</dbReference>
<reference evidence="3" key="1">
    <citation type="journal article" date="2019" name="Int. J. Syst. Evol. Microbiol.">
        <title>The Global Catalogue of Microorganisms (GCM) 10K type strain sequencing project: providing services to taxonomists for standard genome sequencing and annotation.</title>
        <authorList>
            <consortium name="The Broad Institute Genomics Platform"/>
            <consortium name="The Broad Institute Genome Sequencing Center for Infectious Disease"/>
            <person name="Wu L."/>
            <person name="Ma J."/>
        </authorList>
    </citation>
    <scope>NUCLEOTIDE SEQUENCE [LARGE SCALE GENOMIC DNA]</scope>
    <source>
        <strain evidence="3">JCM 11117</strain>
    </source>
</reference>
<dbReference type="GO" id="GO:0008168">
    <property type="term" value="F:methyltransferase activity"/>
    <property type="evidence" value="ECO:0007669"/>
    <property type="project" value="UniProtKB-KW"/>
</dbReference>
<dbReference type="EMBL" id="BAAAHP010000003">
    <property type="protein sequence ID" value="GAA0919097.1"/>
    <property type="molecule type" value="Genomic_DNA"/>
</dbReference>
<dbReference type="RefSeq" id="WP_343937603.1">
    <property type="nucleotide sequence ID" value="NZ_BAAAHP010000003.1"/>
</dbReference>
<dbReference type="InterPro" id="IPR013216">
    <property type="entry name" value="Methyltransf_11"/>
</dbReference>
<keyword evidence="2" id="KW-0489">Methyltransferase</keyword>
<name>A0ABP3ZBK0_9PSEU</name>
<evidence type="ECO:0000313" key="3">
    <source>
        <dbReference type="Proteomes" id="UP001499967"/>
    </source>
</evidence>
<feature type="domain" description="Methyltransferase type 11" evidence="1">
    <location>
        <begin position="52"/>
        <end position="147"/>
    </location>
</feature>
<dbReference type="PANTHER" id="PTHR43591:SF110">
    <property type="entry name" value="RHODANESE DOMAIN-CONTAINING PROTEIN"/>
    <property type="match status" value="1"/>
</dbReference>
<evidence type="ECO:0000259" key="1">
    <source>
        <dbReference type="Pfam" id="PF08241"/>
    </source>
</evidence>
<keyword evidence="3" id="KW-1185">Reference proteome</keyword>
<evidence type="ECO:0000313" key="2">
    <source>
        <dbReference type="EMBL" id="GAA0919097.1"/>
    </source>
</evidence>
<accession>A0ABP3ZBK0</accession>
<proteinExistence type="predicted"/>
<comment type="caution">
    <text evidence="2">The sequence shown here is derived from an EMBL/GenBank/DDBJ whole genome shotgun (WGS) entry which is preliminary data.</text>
</comment>
<dbReference type="CDD" id="cd02440">
    <property type="entry name" value="AdoMet_MTases"/>
    <property type="match status" value="1"/>
</dbReference>
<sequence>MPDVWSMVSRLDAATQERLADVLETRGADAQQQRMRDAFLADVGFPAGARVLDVGCGTGVLTRRLARRPGVASVVGVDVAPSLLERARSLCSALPGVVFEDGDATALPFDDASFDVLVLDSTLSHVPDAERAVAEAARVLRPNGVLAVFDGDYATTTVALGEHDPLQTCVEAMVNGSVTDRWLMRRLPAIVRGCGFDVTRYASHGYVETDEAEYLLTVIDRGADALGSAGVAGPELVAALKVEAQRRVDAGAFFGQIVYTSLVARPTRRAGPWG</sequence>
<protein>
    <submittedName>
        <fullName evidence="2">Class I SAM-dependent methyltransferase</fullName>
    </submittedName>
</protein>
<keyword evidence="2" id="KW-0808">Transferase</keyword>
<dbReference type="Gene3D" id="3.40.50.150">
    <property type="entry name" value="Vaccinia Virus protein VP39"/>
    <property type="match status" value="1"/>
</dbReference>
<dbReference type="InterPro" id="IPR029063">
    <property type="entry name" value="SAM-dependent_MTases_sf"/>
</dbReference>
<dbReference type="Proteomes" id="UP001499967">
    <property type="component" value="Unassembled WGS sequence"/>
</dbReference>
<gene>
    <name evidence="2" type="ORF">GCM10009559_00970</name>
</gene>
<dbReference type="PANTHER" id="PTHR43591">
    <property type="entry name" value="METHYLTRANSFERASE"/>
    <property type="match status" value="1"/>
</dbReference>